<dbReference type="NCBIfam" id="TIGR01905">
    <property type="entry name" value="paired_CXXCH_1"/>
    <property type="match status" value="1"/>
</dbReference>
<sequence length="584" mass="62258">MGFDKTTRSAILLAFLALSATTAAAATGEGILTTKHNLSKSGPGPIKTDSETQVCIFCHTPHHASSVTPLWSRPMATTVYSTYSSTTRFAQPGQPTGSSRLCLSCHDGTIAVGALINDVSIPMAGGFTTIPIESPSNIGGKTGADLTNDHPVSFKYGADLVTKNKQLKLPSEIDHKLKLDANENMQCTTCHNAHTDPYGKFLVMSNDNSALCVSCHNVTGWQGSVHKSSLLGALKGCLNCHVPHNAKMPQRLMKGYPEEMNCLPCHSATGGASDIQSQLALPSRHDVRDTTGVHDTAESILGMQKHVECEDCHNPHAVQALGAVAPAVSGALDKVRGVALGGEVKDTALYEYEVCFKCHADKNFSSSTIVRQLPSLNLRLKFALENPSYHPVEGPGKVSPVQSLRNDLGYTSSSIIYCTACHGSDQSVKAGGTGPNGPHGSSYPYLLLARYDTETYPRSYSDSNYALCFRCHAQERLFAATSPFSVPASGLALHDVHVVQQGVPCFICHDPHGTSRAAGASDQKNSHLINFATNFKIVASYDGTSYPRTCTSSCHSDNPRSYGPAAAPAAKSISRIKKPALRPF</sequence>
<dbReference type="RefSeq" id="WP_199395595.1">
    <property type="nucleotide sequence ID" value="NZ_JAEMHK010000009.1"/>
</dbReference>
<evidence type="ECO:0000256" key="6">
    <source>
        <dbReference type="ARBA" id="ARBA00022729"/>
    </source>
</evidence>
<proteinExistence type="inferred from homology"/>
<evidence type="ECO:0000256" key="3">
    <source>
        <dbReference type="ARBA" id="ARBA00011887"/>
    </source>
</evidence>
<comment type="catalytic activity">
    <reaction evidence="10">
        <text>6 Fe(III)-[cytochrome c] + NH4(+) + 2 H2O = 6 Fe(II)-[cytochrome c] + nitrite + 8 H(+)</text>
        <dbReference type="Rhea" id="RHEA:13089"/>
        <dbReference type="Rhea" id="RHEA-COMP:10350"/>
        <dbReference type="Rhea" id="RHEA-COMP:14399"/>
        <dbReference type="ChEBI" id="CHEBI:15377"/>
        <dbReference type="ChEBI" id="CHEBI:15378"/>
        <dbReference type="ChEBI" id="CHEBI:16301"/>
        <dbReference type="ChEBI" id="CHEBI:28938"/>
        <dbReference type="ChEBI" id="CHEBI:29033"/>
        <dbReference type="ChEBI" id="CHEBI:29034"/>
        <dbReference type="EC" id="1.7.2.2"/>
    </reaction>
</comment>
<evidence type="ECO:0000256" key="4">
    <source>
        <dbReference type="ARBA" id="ARBA00022617"/>
    </source>
</evidence>
<comment type="similarity">
    <text evidence="2">Belongs to the cytochrome c-552 family.</text>
</comment>
<evidence type="ECO:0000313" key="14">
    <source>
        <dbReference type="Proteomes" id="UP000641025"/>
    </source>
</evidence>
<organism evidence="13 14">
    <name type="scientific">Geomonas propionica</name>
    <dbReference type="NCBI Taxonomy" id="2798582"/>
    <lineage>
        <taxon>Bacteria</taxon>
        <taxon>Pseudomonadati</taxon>
        <taxon>Thermodesulfobacteriota</taxon>
        <taxon>Desulfuromonadia</taxon>
        <taxon>Geobacterales</taxon>
        <taxon>Geobacteraceae</taxon>
        <taxon>Geomonas</taxon>
    </lineage>
</organism>
<comment type="subcellular location">
    <subcellularLocation>
        <location evidence="1">Cell envelope</location>
    </subcellularLocation>
</comment>
<feature type="signal peptide" evidence="11">
    <location>
        <begin position="1"/>
        <end position="25"/>
    </location>
</feature>
<feature type="domain" description="Doubled CXXCH motif" evidence="12">
    <location>
        <begin position="418"/>
        <end position="475"/>
    </location>
</feature>
<evidence type="ECO:0000256" key="5">
    <source>
        <dbReference type="ARBA" id="ARBA00022723"/>
    </source>
</evidence>
<dbReference type="Pfam" id="PF09699">
    <property type="entry name" value="Paired_CXXCH_1"/>
    <property type="match status" value="2"/>
</dbReference>
<evidence type="ECO:0000256" key="8">
    <source>
        <dbReference type="ARBA" id="ARBA00023002"/>
    </source>
</evidence>
<protein>
    <recommendedName>
        <fullName evidence="3">nitrite reductase (cytochrome; ammonia-forming)</fullName>
        <ecNumber evidence="3">1.7.2.2</ecNumber>
    </recommendedName>
</protein>
<dbReference type="InterPro" id="IPR036280">
    <property type="entry name" value="Multihaem_cyt_sf"/>
</dbReference>
<dbReference type="EMBL" id="JAEMHK010000009">
    <property type="protein sequence ID" value="MBJ6801100.1"/>
    <property type="molecule type" value="Genomic_DNA"/>
</dbReference>
<keyword evidence="7" id="KW-0106">Calcium</keyword>
<dbReference type="InterPro" id="IPR010177">
    <property type="entry name" value="Paired_CXXCH_1"/>
</dbReference>
<comment type="caution">
    <text evidence="13">The sequence shown here is derived from an EMBL/GenBank/DDBJ whole genome shotgun (WGS) entry which is preliminary data.</text>
</comment>
<keyword evidence="14" id="KW-1185">Reference proteome</keyword>
<dbReference type="Gene3D" id="3.90.10.10">
    <property type="entry name" value="Cytochrome C3"/>
    <property type="match status" value="1"/>
</dbReference>
<dbReference type="Proteomes" id="UP000641025">
    <property type="component" value="Unassembled WGS sequence"/>
</dbReference>
<dbReference type="PANTHER" id="PTHR30633:SF0">
    <property type="entry name" value="CYTOCHROME C-552"/>
    <property type="match status" value="1"/>
</dbReference>
<evidence type="ECO:0000256" key="11">
    <source>
        <dbReference type="SAM" id="SignalP"/>
    </source>
</evidence>
<reference evidence="13 14" key="1">
    <citation type="submission" date="2020-12" db="EMBL/GenBank/DDBJ databases">
        <title>Geomonas sp. Red259, isolated from paddy soil.</title>
        <authorList>
            <person name="Xu Z."/>
            <person name="Zhang Z."/>
            <person name="Masuda Y."/>
            <person name="Itoh H."/>
            <person name="Senoo K."/>
        </authorList>
    </citation>
    <scope>NUCLEOTIDE SEQUENCE [LARGE SCALE GENOMIC DNA]</scope>
    <source>
        <strain evidence="13 14">Red259</strain>
    </source>
</reference>
<evidence type="ECO:0000256" key="2">
    <source>
        <dbReference type="ARBA" id="ARBA00009288"/>
    </source>
</evidence>
<keyword evidence="4" id="KW-0349">Heme</keyword>
<evidence type="ECO:0000256" key="7">
    <source>
        <dbReference type="ARBA" id="ARBA00022837"/>
    </source>
</evidence>
<feature type="domain" description="Doubled CXXCH motif" evidence="12">
    <location>
        <begin position="184"/>
        <end position="217"/>
    </location>
</feature>
<evidence type="ECO:0000256" key="10">
    <source>
        <dbReference type="ARBA" id="ARBA00049131"/>
    </source>
</evidence>
<evidence type="ECO:0000259" key="12">
    <source>
        <dbReference type="Pfam" id="PF09699"/>
    </source>
</evidence>
<name>A0ABS0YT57_9BACT</name>
<feature type="chain" id="PRO_5046305734" description="nitrite reductase (cytochrome; ammonia-forming)" evidence="11">
    <location>
        <begin position="26"/>
        <end position="584"/>
    </location>
</feature>
<keyword evidence="9" id="KW-0408">Iron</keyword>
<evidence type="ECO:0000256" key="1">
    <source>
        <dbReference type="ARBA" id="ARBA00004196"/>
    </source>
</evidence>
<accession>A0ABS0YT57</accession>
<dbReference type="EC" id="1.7.2.2" evidence="3"/>
<keyword evidence="8" id="KW-0560">Oxidoreductase</keyword>
<evidence type="ECO:0000256" key="9">
    <source>
        <dbReference type="ARBA" id="ARBA00023004"/>
    </source>
</evidence>
<dbReference type="PANTHER" id="PTHR30633">
    <property type="entry name" value="CYTOCHROME C-552 RESPIRATORY NITRITE REDUCTASE"/>
    <property type="match status" value="1"/>
</dbReference>
<dbReference type="InterPro" id="IPR003321">
    <property type="entry name" value="Cyt_c552"/>
</dbReference>
<evidence type="ECO:0000313" key="13">
    <source>
        <dbReference type="EMBL" id="MBJ6801100.1"/>
    </source>
</evidence>
<gene>
    <name evidence="13" type="ORF">JFN90_13280</name>
</gene>
<keyword evidence="6 11" id="KW-0732">Signal</keyword>
<dbReference type="SUPFAM" id="SSF48695">
    <property type="entry name" value="Multiheme cytochromes"/>
    <property type="match status" value="1"/>
</dbReference>
<keyword evidence="5" id="KW-0479">Metal-binding</keyword>